<keyword evidence="3" id="KW-1185">Reference proteome</keyword>
<comment type="caution">
    <text evidence="2">The sequence shown here is derived from an EMBL/GenBank/DDBJ whole genome shotgun (WGS) entry which is preliminary data.</text>
</comment>
<dbReference type="Gene3D" id="3.40.50.1580">
    <property type="entry name" value="Nucleoside phosphorylase domain"/>
    <property type="match status" value="1"/>
</dbReference>
<dbReference type="GO" id="GO:0009116">
    <property type="term" value="P:nucleoside metabolic process"/>
    <property type="evidence" value="ECO:0007669"/>
    <property type="project" value="InterPro"/>
</dbReference>
<dbReference type="InterPro" id="IPR009486">
    <property type="entry name" value="Pur_nuclsid_perm"/>
</dbReference>
<dbReference type="SUPFAM" id="SSF53167">
    <property type="entry name" value="Purine and uridine phosphorylases"/>
    <property type="match status" value="1"/>
</dbReference>
<dbReference type="EMBL" id="JACHBW010000019">
    <property type="protein sequence ID" value="MBB6105738.1"/>
    <property type="molecule type" value="Genomic_DNA"/>
</dbReference>
<name>A0A7W9U2B6_9BURK</name>
<keyword evidence="1" id="KW-0732">Signal</keyword>
<dbReference type="PANTHER" id="PTHR38643">
    <property type="entry name" value="PURINE NUCLEOSIDE PERMEASE C285.05-RELATED"/>
    <property type="match status" value="1"/>
</dbReference>
<proteinExistence type="predicted"/>
<dbReference type="Proteomes" id="UP000571554">
    <property type="component" value="Unassembled WGS sequence"/>
</dbReference>
<feature type="chain" id="PRO_5030881659" evidence="1">
    <location>
        <begin position="34"/>
        <end position="373"/>
    </location>
</feature>
<reference evidence="2 3" key="1">
    <citation type="submission" date="2020-08" db="EMBL/GenBank/DDBJ databases">
        <title>Above-ground endophytic microbial communities from plants in different locations in the United States.</title>
        <authorList>
            <person name="Frank C."/>
        </authorList>
    </citation>
    <scope>NUCLEOTIDE SEQUENCE [LARGE SCALE GENOMIC DNA]</scope>
    <source>
        <strain evidence="2 3">WP4_2_2</strain>
    </source>
</reference>
<dbReference type="PIRSF" id="PIRSF013171">
    <property type="entry name" value="Pur_nuclsid_perm"/>
    <property type="match status" value="1"/>
</dbReference>
<evidence type="ECO:0000313" key="2">
    <source>
        <dbReference type="EMBL" id="MBB6105738.1"/>
    </source>
</evidence>
<gene>
    <name evidence="2" type="ORF">F4827_005608</name>
</gene>
<dbReference type="AlphaFoldDB" id="A0A7W9U2B6"/>
<protein>
    <submittedName>
        <fullName evidence="2">Purine nucleoside permease</fullName>
    </submittedName>
</protein>
<dbReference type="RefSeq" id="WP_183729971.1">
    <property type="nucleotide sequence ID" value="NZ_JACHBW010000019.1"/>
</dbReference>
<organism evidence="2 3">
    <name type="scientific">Paraburkholderia bannensis</name>
    <dbReference type="NCBI Taxonomy" id="765414"/>
    <lineage>
        <taxon>Bacteria</taxon>
        <taxon>Pseudomonadati</taxon>
        <taxon>Pseudomonadota</taxon>
        <taxon>Betaproteobacteria</taxon>
        <taxon>Burkholderiales</taxon>
        <taxon>Burkholderiaceae</taxon>
        <taxon>Paraburkholderia</taxon>
    </lineage>
</organism>
<feature type="signal peptide" evidence="1">
    <location>
        <begin position="1"/>
        <end position="33"/>
    </location>
</feature>
<sequence>MNNNTTPFVASASFVTRLRLTALLSALVLAGCAASNPQTATQASAPGAFVQQGTASGARPVKVMIVTMFAPEAKTWLDKLGPWDSIPVAGLSPDYPAVQCNHDNVCVMTTGMGHTNAAASTMALAFAPQFDLRQTYFLVAGIAGVNPQQGTVGSAAWADWLVDFGLQWEIDPDHRPKGWRTGYLGINTKNPGEKPALDYRTEVFQLNAKLTSAAYALSHEVALSDSPEAQAARAKYRYAPANRAPGVIRCDSIAGDTWWSGAELGARATEFTRQLTGGKGVYCMTQQEDNATYEALKRAAATQRVDLDRVAVLRAGSDFDRPYKGQSSAANLLNYASQGGFAPALENLYRAGNPLVQDIVAHWDDWRAGVPTR</sequence>
<dbReference type="PANTHER" id="PTHR38643:SF1">
    <property type="entry name" value="PURINE NUCLEOSIDE PERMEASE C285.05-RELATED"/>
    <property type="match status" value="1"/>
</dbReference>
<accession>A0A7W9U2B6</accession>
<dbReference type="InterPro" id="IPR035994">
    <property type="entry name" value="Nucleoside_phosphorylase_sf"/>
</dbReference>
<dbReference type="Pfam" id="PF06516">
    <property type="entry name" value="NUP"/>
    <property type="match status" value="1"/>
</dbReference>
<dbReference type="GO" id="GO:0055085">
    <property type="term" value="P:transmembrane transport"/>
    <property type="evidence" value="ECO:0007669"/>
    <property type="project" value="InterPro"/>
</dbReference>
<evidence type="ECO:0000256" key="1">
    <source>
        <dbReference type="SAM" id="SignalP"/>
    </source>
</evidence>
<evidence type="ECO:0000313" key="3">
    <source>
        <dbReference type="Proteomes" id="UP000571554"/>
    </source>
</evidence>
<dbReference type="GO" id="GO:0003824">
    <property type="term" value="F:catalytic activity"/>
    <property type="evidence" value="ECO:0007669"/>
    <property type="project" value="InterPro"/>
</dbReference>